<gene>
    <name evidence="1" type="ORF">LU674_017420</name>
</gene>
<evidence type="ECO:0000313" key="1">
    <source>
        <dbReference type="EMBL" id="MDM3954090.1"/>
    </source>
</evidence>
<dbReference type="AlphaFoldDB" id="A0AAW7HKJ9"/>
<dbReference type="EMBL" id="JAJSRF020000001">
    <property type="protein sequence ID" value="MDM3954090.1"/>
    <property type="molecule type" value="Genomic_DNA"/>
</dbReference>
<protein>
    <submittedName>
        <fullName evidence="1">Uncharacterized protein</fullName>
    </submittedName>
</protein>
<evidence type="ECO:0000313" key="2">
    <source>
        <dbReference type="Proteomes" id="UP001165439"/>
    </source>
</evidence>
<sequence>MTHFPGWMLESARYYLKVAELLDAQKLPHVAMINAAIGMEILLKSFISVPDQHEGTSGETYKLDVEALKTAHQYLQSIGRIPPKQKRDAHDLLTLFHAMPAAIRESLALNSQEHSFERYRDVFTNSRYQYESASWKFADPVLMGLLRWTLANVVGYYKCDAQLKMKLPSAPSSLGLSARSSTKNDCFSASNAAFDHFSNLSAPAQ</sequence>
<reference evidence="1" key="1">
    <citation type="submission" date="2023-06" db="EMBL/GenBank/DDBJ databases">
        <title>MBL-encoding genomic islands in Pseudomonas spp. in Poland.</title>
        <authorList>
            <person name="Urbanowicz P."/>
            <person name="Izdebski R."/>
            <person name="Biedrzycka M."/>
            <person name="Gniadkowski M."/>
        </authorList>
    </citation>
    <scope>NUCLEOTIDE SEQUENCE</scope>
    <source>
        <strain evidence="1">NMI5768_13</strain>
    </source>
</reference>
<dbReference type="GeneID" id="83680089"/>
<proteinExistence type="predicted"/>
<name>A0AAW7HKJ9_9PSED</name>
<comment type="caution">
    <text evidence="1">The sequence shown here is derived from an EMBL/GenBank/DDBJ whole genome shotgun (WGS) entry which is preliminary data.</text>
</comment>
<dbReference type="Proteomes" id="UP001165439">
    <property type="component" value="Unassembled WGS sequence"/>
</dbReference>
<organism evidence="1 2">
    <name type="scientific">Pseudomonas alloputida</name>
    <dbReference type="NCBI Taxonomy" id="1940621"/>
    <lineage>
        <taxon>Bacteria</taxon>
        <taxon>Pseudomonadati</taxon>
        <taxon>Pseudomonadota</taxon>
        <taxon>Gammaproteobacteria</taxon>
        <taxon>Pseudomonadales</taxon>
        <taxon>Pseudomonadaceae</taxon>
        <taxon>Pseudomonas</taxon>
    </lineage>
</organism>
<accession>A0AAW7HKJ9</accession>
<dbReference type="RefSeq" id="WP_232856747.1">
    <property type="nucleotide sequence ID" value="NZ_CP128540.1"/>
</dbReference>